<feature type="domain" description="PAS" evidence="1">
    <location>
        <begin position="38"/>
        <end position="103"/>
    </location>
</feature>
<dbReference type="PROSITE" id="PS50887">
    <property type="entry name" value="GGDEF"/>
    <property type="match status" value="1"/>
</dbReference>
<dbReference type="PANTHER" id="PTHR45138">
    <property type="entry name" value="REGULATORY COMPONENTS OF SENSORY TRANSDUCTION SYSTEM"/>
    <property type="match status" value="1"/>
</dbReference>
<dbReference type="SMART" id="SM00091">
    <property type="entry name" value="PAS"/>
    <property type="match status" value="1"/>
</dbReference>
<dbReference type="FunFam" id="3.30.70.270:FF:000001">
    <property type="entry name" value="Diguanylate cyclase domain protein"/>
    <property type="match status" value="1"/>
</dbReference>
<dbReference type="InterPro" id="IPR029787">
    <property type="entry name" value="Nucleotide_cyclase"/>
</dbReference>
<evidence type="ECO:0000259" key="3">
    <source>
        <dbReference type="PROSITE" id="PS50887"/>
    </source>
</evidence>
<accession>A0A098B5A7</accession>
<dbReference type="InterPro" id="IPR050469">
    <property type="entry name" value="Diguanylate_Cyclase"/>
</dbReference>
<gene>
    <name evidence="4" type="ORF">DPCES_3651</name>
</gene>
<dbReference type="InterPro" id="IPR000014">
    <property type="entry name" value="PAS"/>
</dbReference>
<dbReference type="Pfam" id="PF08447">
    <property type="entry name" value="PAS_3"/>
    <property type="match status" value="1"/>
</dbReference>
<feature type="domain" description="PAC" evidence="2">
    <location>
        <begin position="107"/>
        <end position="159"/>
    </location>
</feature>
<feature type="domain" description="GGDEF" evidence="3">
    <location>
        <begin position="198"/>
        <end position="331"/>
    </location>
</feature>
<name>A0A098B5A7_DESHA</name>
<sequence>MSHGLIIVLMIILGIGLWQVKKYHRAVVNQVAHVWITKNAFEHTALGMAIVSPDCRFLKINRAYGEIIGYTRPELLKMAPKDLTHPEDQEKDTPYLQEVFAGNIHSFTTVKRYVHKNGNTIWVRSTLSAVRTERGNLKYFVAQIQDMTIAKNAEDELRKSRDNAEVLARTDYLTKTLNRRAFIERLQEELERTKRTQEGFAMILVDIDYFKKVNDQFGHLAGDYVLQKFADCLSNNVRPYDFIGRYGGEEFIICLPDTDVEQAALVAERMRESVEALEVDYLHAQIKVTGSFGVAVYDSHSSDTLDELIEKADGAMYVAKNHKNTVYQWVS</sequence>
<dbReference type="InterPro" id="IPR001610">
    <property type="entry name" value="PAC"/>
</dbReference>
<dbReference type="AlphaFoldDB" id="A0A098B5A7"/>
<proteinExistence type="predicted"/>
<dbReference type="PROSITE" id="PS50112">
    <property type="entry name" value="PAS"/>
    <property type="match status" value="1"/>
</dbReference>
<protein>
    <submittedName>
        <fullName evidence="4">Diguanylate cyclase with PAS/PAC sensor</fullName>
    </submittedName>
</protein>
<organism evidence="4">
    <name type="scientific">Desulfitobacterium hafniense</name>
    <name type="common">Desulfitobacterium frappieri</name>
    <dbReference type="NCBI Taxonomy" id="49338"/>
    <lineage>
        <taxon>Bacteria</taxon>
        <taxon>Bacillati</taxon>
        <taxon>Bacillota</taxon>
        <taxon>Clostridia</taxon>
        <taxon>Eubacteriales</taxon>
        <taxon>Desulfitobacteriaceae</taxon>
        <taxon>Desulfitobacterium</taxon>
    </lineage>
</organism>
<dbReference type="CDD" id="cd01949">
    <property type="entry name" value="GGDEF"/>
    <property type="match status" value="1"/>
</dbReference>
<dbReference type="SMART" id="SM00267">
    <property type="entry name" value="GGDEF"/>
    <property type="match status" value="1"/>
</dbReference>
<dbReference type="InterPro" id="IPR043128">
    <property type="entry name" value="Rev_trsase/Diguanyl_cyclase"/>
</dbReference>
<dbReference type="InterPro" id="IPR035965">
    <property type="entry name" value="PAS-like_dom_sf"/>
</dbReference>
<dbReference type="PROSITE" id="PS50113">
    <property type="entry name" value="PAC"/>
    <property type="match status" value="1"/>
</dbReference>
<dbReference type="SUPFAM" id="SSF55073">
    <property type="entry name" value="Nucleotide cyclase"/>
    <property type="match status" value="1"/>
</dbReference>
<dbReference type="SUPFAM" id="SSF55785">
    <property type="entry name" value="PYP-like sensor domain (PAS domain)"/>
    <property type="match status" value="1"/>
</dbReference>
<dbReference type="InterPro" id="IPR013655">
    <property type="entry name" value="PAS_fold_3"/>
</dbReference>
<dbReference type="PANTHER" id="PTHR45138:SF9">
    <property type="entry name" value="DIGUANYLATE CYCLASE DGCM-RELATED"/>
    <property type="match status" value="1"/>
</dbReference>
<evidence type="ECO:0000259" key="1">
    <source>
        <dbReference type="PROSITE" id="PS50112"/>
    </source>
</evidence>
<dbReference type="NCBIfam" id="TIGR00254">
    <property type="entry name" value="GGDEF"/>
    <property type="match status" value="1"/>
</dbReference>
<dbReference type="CDD" id="cd00130">
    <property type="entry name" value="PAS"/>
    <property type="match status" value="1"/>
</dbReference>
<dbReference type="Gene3D" id="3.30.450.20">
    <property type="entry name" value="PAS domain"/>
    <property type="match status" value="1"/>
</dbReference>
<evidence type="ECO:0000313" key="4">
    <source>
        <dbReference type="EMBL" id="CDX03537.1"/>
    </source>
</evidence>
<dbReference type="Pfam" id="PF00990">
    <property type="entry name" value="GGDEF"/>
    <property type="match status" value="1"/>
</dbReference>
<dbReference type="PATRIC" id="fig|49338.4.peg.3916"/>
<dbReference type="NCBIfam" id="TIGR00229">
    <property type="entry name" value="sensory_box"/>
    <property type="match status" value="1"/>
</dbReference>
<dbReference type="RefSeq" id="WP_208926122.1">
    <property type="nucleotide sequence ID" value="NZ_LK996017.1"/>
</dbReference>
<dbReference type="InterPro" id="IPR000160">
    <property type="entry name" value="GGDEF_dom"/>
</dbReference>
<dbReference type="SMART" id="SM00086">
    <property type="entry name" value="PAC"/>
    <property type="match status" value="1"/>
</dbReference>
<dbReference type="GO" id="GO:0052621">
    <property type="term" value="F:diguanylate cyclase activity"/>
    <property type="evidence" value="ECO:0007669"/>
    <property type="project" value="TreeGrafter"/>
</dbReference>
<dbReference type="Gene3D" id="3.30.70.270">
    <property type="match status" value="1"/>
</dbReference>
<dbReference type="InterPro" id="IPR000700">
    <property type="entry name" value="PAS-assoc_C"/>
</dbReference>
<dbReference type="EMBL" id="LK996017">
    <property type="protein sequence ID" value="CDX03537.1"/>
    <property type="molecule type" value="Genomic_DNA"/>
</dbReference>
<reference evidence="4" key="1">
    <citation type="submission" date="2014-07" db="EMBL/GenBank/DDBJ databases">
        <authorList>
            <person name="Hornung V.Bastian."/>
        </authorList>
    </citation>
    <scope>NUCLEOTIDE SEQUENCE</scope>
    <source>
        <strain evidence="4">PCE-S</strain>
    </source>
</reference>
<evidence type="ECO:0000259" key="2">
    <source>
        <dbReference type="PROSITE" id="PS50113"/>
    </source>
</evidence>